<dbReference type="Proteomes" id="UP000178349">
    <property type="component" value="Unassembled WGS sequence"/>
</dbReference>
<reference evidence="5 6" key="1">
    <citation type="journal article" date="2016" name="Nat. Commun.">
        <title>Thousands of microbial genomes shed light on interconnected biogeochemical processes in an aquifer system.</title>
        <authorList>
            <person name="Anantharaman K."/>
            <person name="Brown C.T."/>
            <person name="Hug L.A."/>
            <person name="Sharon I."/>
            <person name="Castelle C.J."/>
            <person name="Probst A.J."/>
            <person name="Thomas B.C."/>
            <person name="Singh A."/>
            <person name="Wilkins M.J."/>
            <person name="Karaoz U."/>
            <person name="Brodie E.L."/>
            <person name="Williams K.H."/>
            <person name="Hubbard S.S."/>
            <person name="Banfield J.F."/>
        </authorList>
    </citation>
    <scope>NUCLEOTIDE SEQUENCE [LARGE SCALE GENOMIC DNA]</scope>
</reference>
<dbReference type="SUPFAM" id="SSF109998">
    <property type="entry name" value="Triger factor/SurA peptide-binding domain-like"/>
    <property type="match status" value="1"/>
</dbReference>
<dbReference type="InterPro" id="IPR050245">
    <property type="entry name" value="PrsA_foldase"/>
</dbReference>
<dbReference type="Gene3D" id="3.10.50.40">
    <property type="match status" value="1"/>
</dbReference>
<dbReference type="AlphaFoldDB" id="A0A1F6NMC1"/>
<feature type="region of interest" description="Disordered" evidence="2">
    <location>
        <begin position="1"/>
        <end position="35"/>
    </location>
</feature>
<keyword evidence="1" id="KW-0413">Isomerase</keyword>
<keyword evidence="3" id="KW-0812">Transmembrane</keyword>
<dbReference type="InterPro" id="IPR000297">
    <property type="entry name" value="PPIase_PpiC"/>
</dbReference>
<dbReference type="PANTHER" id="PTHR47245:SF2">
    <property type="entry name" value="PEPTIDYL-PROLYL CIS-TRANS ISOMERASE HP_0175-RELATED"/>
    <property type="match status" value="1"/>
</dbReference>
<dbReference type="InterPro" id="IPR027304">
    <property type="entry name" value="Trigger_fact/SurA_dom_sf"/>
</dbReference>
<dbReference type="Pfam" id="PF13623">
    <property type="entry name" value="SurA_N_2"/>
    <property type="match status" value="1"/>
</dbReference>
<dbReference type="PANTHER" id="PTHR47245">
    <property type="entry name" value="PEPTIDYLPROLYL ISOMERASE"/>
    <property type="match status" value="1"/>
</dbReference>
<feature type="compositionally biased region" description="Polar residues" evidence="2">
    <location>
        <begin position="26"/>
        <end position="35"/>
    </location>
</feature>
<dbReference type="PROSITE" id="PS50198">
    <property type="entry name" value="PPIC_PPIASE_2"/>
    <property type="match status" value="1"/>
</dbReference>
<feature type="domain" description="PpiC" evidence="4">
    <location>
        <begin position="206"/>
        <end position="301"/>
    </location>
</feature>
<feature type="transmembrane region" description="Helical" evidence="3">
    <location>
        <begin position="43"/>
        <end position="64"/>
    </location>
</feature>
<name>A0A1F6NMC1_9BACT</name>
<evidence type="ECO:0000313" key="5">
    <source>
        <dbReference type="EMBL" id="OGH84910.1"/>
    </source>
</evidence>
<organism evidence="5 6">
    <name type="scientific">Candidatus Magasanikbacteria bacterium RIFOXYC12_FULL_33_11</name>
    <dbReference type="NCBI Taxonomy" id="1798701"/>
    <lineage>
        <taxon>Bacteria</taxon>
        <taxon>Candidatus Magasanikiibacteriota</taxon>
    </lineage>
</organism>
<evidence type="ECO:0000256" key="3">
    <source>
        <dbReference type="SAM" id="Phobius"/>
    </source>
</evidence>
<keyword evidence="3" id="KW-0472">Membrane</keyword>
<proteinExistence type="predicted"/>
<keyword evidence="1" id="KW-0697">Rotamase</keyword>
<evidence type="ECO:0000259" key="4">
    <source>
        <dbReference type="PROSITE" id="PS50198"/>
    </source>
</evidence>
<comment type="caution">
    <text evidence="5">The sequence shown here is derived from an EMBL/GenBank/DDBJ whole genome shotgun (WGS) entry which is preliminary data.</text>
</comment>
<evidence type="ECO:0000256" key="2">
    <source>
        <dbReference type="SAM" id="MobiDB-lite"/>
    </source>
</evidence>
<dbReference type="EMBL" id="MFQW01000058">
    <property type="protein sequence ID" value="OGH84910.1"/>
    <property type="molecule type" value="Genomic_DNA"/>
</dbReference>
<gene>
    <name evidence="5" type="ORF">A2493_00565</name>
</gene>
<keyword evidence="3" id="KW-1133">Transmembrane helix</keyword>
<evidence type="ECO:0000313" key="6">
    <source>
        <dbReference type="Proteomes" id="UP000178349"/>
    </source>
</evidence>
<dbReference type="SUPFAM" id="SSF54534">
    <property type="entry name" value="FKBP-like"/>
    <property type="match status" value="1"/>
</dbReference>
<feature type="compositionally biased region" description="Basic and acidic residues" evidence="2">
    <location>
        <begin position="1"/>
        <end position="17"/>
    </location>
</feature>
<dbReference type="Pfam" id="PF13616">
    <property type="entry name" value="Rotamase_3"/>
    <property type="match status" value="1"/>
</dbReference>
<protein>
    <recommendedName>
        <fullName evidence="4">PpiC domain-containing protein</fullName>
    </recommendedName>
</protein>
<sequence length="369" mass="41433">MSEEQKMSPEMEKKDGAMDLPETGENMASKSTKPVNQRKTSPLVLGLGGFAVALVVGFLIFYGVSVAQVKNMSRSSFTFKSAAFLHLPVASINGKKVLYTDYIDNIQAMEKFYETDINGEVAPTEDEKSDFILSRLLINNLVADVADDMGVKITKEDIDKIATEQIVAGFPSKEDAEKEIMDRYGWTLAEFLDKIVYPTELEKKLSEKYKIENPTNNTDDEVVRTQALEILKQIQDGVDFAEMAQQYGSDGTATEGGDLGWFGRGMMVPEFEEVVFSLDKGELYSDVVKTQYGYHILQVTDKRTTTDEDANEVEEVQARHILFPFQENTDDAFRTFMNDKLKNADIKIIADIHNPFEGVFDTESTSTQE</sequence>
<evidence type="ECO:0000256" key="1">
    <source>
        <dbReference type="PROSITE-ProRule" id="PRU00278"/>
    </source>
</evidence>
<dbReference type="GO" id="GO:0003755">
    <property type="term" value="F:peptidyl-prolyl cis-trans isomerase activity"/>
    <property type="evidence" value="ECO:0007669"/>
    <property type="project" value="UniProtKB-KW"/>
</dbReference>
<dbReference type="InterPro" id="IPR046357">
    <property type="entry name" value="PPIase_dom_sf"/>
</dbReference>
<accession>A0A1F6NMC1</accession>